<dbReference type="InterPro" id="IPR012664">
    <property type="entry name" value="CHP02452"/>
</dbReference>
<evidence type="ECO:0000313" key="3">
    <source>
        <dbReference type="EMBL" id="KAK4464961.1"/>
    </source>
</evidence>
<keyword evidence="4" id="KW-1185">Reference proteome</keyword>
<name>A0AAV9I0Y5_9PEZI</name>
<dbReference type="Gene3D" id="3.40.220.10">
    <property type="entry name" value="Leucine Aminopeptidase, subunit E, domain 1"/>
    <property type="match status" value="1"/>
</dbReference>
<dbReference type="AlphaFoldDB" id="A0AAV9I0Y5"/>
<dbReference type="EMBL" id="MU864943">
    <property type="protein sequence ID" value="KAK4464961.1"/>
    <property type="molecule type" value="Genomic_DNA"/>
</dbReference>
<feature type="domain" description="Microbial-type PARG catalytic" evidence="2">
    <location>
        <begin position="94"/>
        <end position="161"/>
    </location>
</feature>
<dbReference type="InterPro" id="IPR043472">
    <property type="entry name" value="Macro_dom-like"/>
</dbReference>
<dbReference type="PANTHER" id="PTHR35596:SF1">
    <property type="entry name" value="MICROBIAL-TYPE PARG CATALYTIC DOMAIN-CONTAINING PROTEIN"/>
    <property type="match status" value="1"/>
</dbReference>
<sequence length="345" mass="36153">MPFGSKASQARRAALAAIAAETLSMTPSICASLPHLSPAAAATPFSLSSLAALDPSKSPCFPPAPIRVLPSDSFEAAISMPPAVLIKPGSTVTTFEAALKAAARNPANVVETPLAARVAVLNMASEKNPGGGWLRGASAQEEALCYRSTLASSLDGSLYPIAPRAGLYTRDVVIFRTSSADGHRLLTATAAAAAPEELPVVSVISVAGIRRPEVVRQSKEDGGGGRGGRGEMRFKHEGSRVLTMDKMRLCLRMAGTAGHTMLVLGALGCGAFRNPVQEVARSWREVLGEDEFRGWFKEVWFAVLDRRGEGNLEVFREVLEGRAVAEGAGEGEDEGGKREEAGAGS</sequence>
<dbReference type="Pfam" id="PF10021">
    <property type="entry name" value="PARG_cat_microb"/>
    <property type="match status" value="1"/>
</dbReference>
<feature type="region of interest" description="Disordered" evidence="1">
    <location>
        <begin position="325"/>
        <end position="345"/>
    </location>
</feature>
<dbReference type="SUPFAM" id="SSF52949">
    <property type="entry name" value="Macro domain-like"/>
    <property type="match status" value="1"/>
</dbReference>
<evidence type="ECO:0000259" key="2">
    <source>
        <dbReference type="Pfam" id="PF10021"/>
    </source>
</evidence>
<dbReference type="NCBIfam" id="TIGR02452">
    <property type="entry name" value="TIGR02452 family protein"/>
    <property type="match status" value="1"/>
</dbReference>
<gene>
    <name evidence="3" type="ORF">QBC42DRAFT_303701</name>
</gene>
<dbReference type="PANTHER" id="PTHR35596">
    <property type="entry name" value="DUF2263 DOMAIN-CONTAINING PROTEIN"/>
    <property type="match status" value="1"/>
</dbReference>
<protein>
    <recommendedName>
        <fullName evidence="2">Microbial-type PARG catalytic domain-containing protein</fullName>
    </recommendedName>
</protein>
<comment type="caution">
    <text evidence="3">The sequence shown here is derived from an EMBL/GenBank/DDBJ whole genome shotgun (WGS) entry which is preliminary data.</text>
</comment>
<proteinExistence type="predicted"/>
<dbReference type="Proteomes" id="UP001321749">
    <property type="component" value="Unassembled WGS sequence"/>
</dbReference>
<reference evidence="3" key="1">
    <citation type="journal article" date="2023" name="Mol. Phylogenet. Evol.">
        <title>Genome-scale phylogeny and comparative genomics of the fungal order Sordariales.</title>
        <authorList>
            <person name="Hensen N."/>
            <person name="Bonometti L."/>
            <person name="Westerberg I."/>
            <person name="Brannstrom I.O."/>
            <person name="Guillou S."/>
            <person name="Cros-Aarteil S."/>
            <person name="Calhoun S."/>
            <person name="Haridas S."/>
            <person name="Kuo A."/>
            <person name="Mondo S."/>
            <person name="Pangilinan J."/>
            <person name="Riley R."/>
            <person name="LaButti K."/>
            <person name="Andreopoulos B."/>
            <person name="Lipzen A."/>
            <person name="Chen C."/>
            <person name="Yan M."/>
            <person name="Daum C."/>
            <person name="Ng V."/>
            <person name="Clum A."/>
            <person name="Steindorff A."/>
            <person name="Ohm R.A."/>
            <person name="Martin F."/>
            <person name="Silar P."/>
            <person name="Natvig D.O."/>
            <person name="Lalanne C."/>
            <person name="Gautier V."/>
            <person name="Ament-Velasquez S.L."/>
            <person name="Kruys A."/>
            <person name="Hutchinson M.I."/>
            <person name="Powell A.J."/>
            <person name="Barry K."/>
            <person name="Miller A.N."/>
            <person name="Grigoriev I.V."/>
            <person name="Debuchy R."/>
            <person name="Gladieux P."/>
            <person name="Hiltunen Thoren M."/>
            <person name="Johannesson H."/>
        </authorList>
    </citation>
    <scope>NUCLEOTIDE SEQUENCE</scope>
    <source>
        <strain evidence="3">PSN324</strain>
    </source>
</reference>
<dbReference type="InterPro" id="IPR019261">
    <property type="entry name" value="PARG_cat_microbial"/>
</dbReference>
<reference evidence="3" key="2">
    <citation type="submission" date="2023-06" db="EMBL/GenBank/DDBJ databases">
        <authorList>
            <consortium name="Lawrence Berkeley National Laboratory"/>
            <person name="Mondo S.J."/>
            <person name="Hensen N."/>
            <person name="Bonometti L."/>
            <person name="Westerberg I."/>
            <person name="Brannstrom I.O."/>
            <person name="Guillou S."/>
            <person name="Cros-Aarteil S."/>
            <person name="Calhoun S."/>
            <person name="Haridas S."/>
            <person name="Kuo A."/>
            <person name="Pangilinan J."/>
            <person name="Riley R."/>
            <person name="Labutti K."/>
            <person name="Andreopoulos B."/>
            <person name="Lipzen A."/>
            <person name="Chen C."/>
            <person name="Yanf M."/>
            <person name="Daum C."/>
            <person name="Ng V."/>
            <person name="Clum A."/>
            <person name="Steindorff A."/>
            <person name="Ohm R."/>
            <person name="Martin F."/>
            <person name="Silar P."/>
            <person name="Natvig D."/>
            <person name="Lalanne C."/>
            <person name="Gautier V."/>
            <person name="Ament-Velasquez S.L."/>
            <person name="Kruys A."/>
            <person name="Hutchinson M.I."/>
            <person name="Powell A.J."/>
            <person name="Barry K."/>
            <person name="Miller A.N."/>
            <person name="Grigoriev I.V."/>
            <person name="Debuchy R."/>
            <person name="Gladieux P."/>
            <person name="Thoren M.H."/>
            <person name="Johannesson H."/>
        </authorList>
    </citation>
    <scope>NUCLEOTIDE SEQUENCE</scope>
    <source>
        <strain evidence="3">PSN324</strain>
    </source>
</reference>
<evidence type="ECO:0000256" key="1">
    <source>
        <dbReference type="SAM" id="MobiDB-lite"/>
    </source>
</evidence>
<organism evidence="3 4">
    <name type="scientific">Cladorrhinum samala</name>
    <dbReference type="NCBI Taxonomy" id="585594"/>
    <lineage>
        <taxon>Eukaryota</taxon>
        <taxon>Fungi</taxon>
        <taxon>Dikarya</taxon>
        <taxon>Ascomycota</taxon>
        <taxon>Pezizomycotina</taxon>
        <taxon>Sordariomycetes</taxon>
        <taxon>Sordariomycetidae</taxon>
        <taxon>Sordariales</taxon>
        <taxon>Podosporaceae</taxon>
        <taxon>Cladorrhinum</taxon>
    </lineage>
</organism>
<feature type="compositionally biased region" description="Basic and acidic residues" evidence="1">
    <location>
        <begin position="334"/>
        <end position="345"/>
    </location>
</feature>
<evidence type="ECO:0000313" key="4">
    <source>
        <dbReference type="Proteomes" id="UP001321749"/>
    </source>
</evidence>
<accession>A0AAV9I0Y5</accession>